<dbReference type="GO" id="GO:0043190">
    <property type="term" value="C:ATP-binding cassette (ABC) transporter complex"/>
    <property type="evidence" value="ECO:0007669"/>
    <property type="project" value="InterPro"/>
</dbReference>
<evidence type="ECO:0000256" key="4">
    <source>
        <dbReference type="ARBA" id="ARBA00022475"/>
    </source>
</evidence>
<dbReference type="Proteomes" id="UP000030418">
    <property type="component" value="Unassembled WGS sequence"/>
</dbReference>
<protein>
    <recommendedName>
        <fullName evidence="9">Transport permease protein</fullName>
    </recommendedName>
</protein>
<feature type="transmembrane region" description="Helical" evidence="9">
    <location>
        <begin position="176"/>
        <end position="198"/>
    </location>
</feature>
<dbReference type="GO" id="GO:0015920">
    <property type="term" value="P:lipopolysaccharide transport"/>
    <property type="evidence" value="ECO:0007669"/>
    <property type="project" value="TreeGrafter"/>
</dbReference>
<feature type="transmembrane region" description="Helical" evidence="9">
    <location>
        <begin position="76"/>
        <end position="98"/>
    </location>
</feature>
<feature type="transmembrane region" description="Helical" evidence="9">
    <location>
        <begin position="143"/>
        <end position="169"/>
    </location>
</feature>
<comment type="subcellular location">
    <subcellularLocation>
        <location evidence="1 9">Cell inner membrane</location>
        <topology evidence="1 9">Multi-pass membrane protein</topology>
    </subcellularLocation>
</comment>
<feature type="transmembrane region" description="Helical" evidence="9">
    <location>
        <begin position="118"/>
        <end position="137"/>
    </location>
</feature>
<evidence type="ECO:0000256" key="9">
    <source>
        <dbReference type="RuleBase" id="RU361157"/>
    </source>
</evidence>
<evidence type="ECO:0000256" key="6">
    <source>
        <dbReference type="ARBA" id="ARBA00022692"/>
    </source>
</evidence>
<evidence type="ECO:0000256" key="5">
    <source>
        <dbReference type="ARBA" id="ARBA00022519"/>
    </source>
</evidence>
<evidence type="ECO:0000256" key="8">
    <source>
        <dbReference type="ARBA" id="ARBA00023136"/>
    </source>
</evidence>
<keyword evidence="3 9" id="KW-0813">Transport</keyword>
<dbReference type="InterPro" id="IPR000412">
    <property type="entry name" value="ABC_2_transport"/>
</dbReference>
<dbReference type="InterPro" id="IPR013525">
    <property type="entry name" value="ABC2_TM"/>
</dbReference>
<evidence type="ECO:0000256" key="2">
    <source>
        <dbReference type="ARBA" id="ARBA00007783"/>
    </source>
</evidence>
<reference evidence="11 12" key="1">
    <citation type="submission" date="2014-08" db="EMBL/GenBank/DDBJ databases">
        <title>Chaperone-usher fimbriae in a diverse selection of Gallibacterium genomes.</title>
        <authorList>
            <person name="Kudirkiene E."/>
            <person name="Bager R.J."/>
            <person name="Johnson T.J."/>
            <person name="Bojesen A.M."/>
        </authorList>
    </citation>
    <scope>NUCLEOTIDE SEQUENCE [LARGE SCALE GENOMIC DNA]</scope>
    <source>
        <strain evidence="11 12">CCM5976</strain>
    </source>
</reference>
<keyword evidence="4 9" id="KW-1003">Cell membrane</keyword>
<keyword evidence="5" id="KW-0997">Cell inner membrane</keyword>
<keyword evidence="8 9" id="KW-0472">Membrane</keyword>
<feature type="transmembrane region" description="Helical" evidence="9">
    <location>
        <begin position="234"/>
        <end position="252"/>
    </location>
</feature>
<dbReference type="PRINTS" id="PR00164">
    <property type="entry name" value="ABC2TRNSPORT"/>
</dbReference>
<keyword evidence="6 9" id="KW-0812">Transmembrane</keyword>
<dbReference type="EMBL" id="JPXY01000016">
    <property type="protein sequence ID" value="KGQ33303.1"/>
    <property type="molecule type" value="Genomic_DNA"/>
</dbReference>
<dbReference type="PANTHER" id="PTHR30413:SF8">
    <property type="entry name" value="TRANSPORT PERMEASE PROTEIN"/>
    <property type="match status" value="1"/>
</dbReference>
<gene>
    <name evidence="11" type="ORF">P375_03675</name>
</gene>
<comment type="caution">
    <text evidence="11">The sequence shown here is derived from an EMBL/GenBank/DDBJ whole genome shotgun (WGS) entry which is preliminary data.</text>
</comment>
<dbReference type="Pfam" id="PF01061">
    <property type="entry name" value="ABC2_membrane"/>
    <property type="match status" value="1"/>
</dbReference>
<organism evidence="11 12">
    <name type="scientific">Gallibacterium genomosp. 2</name>
    <dbReference type="NCBI Taxonomy" id="155517"/>
    <lineage>
        <taxon>Bacteria</taxon>
        <taxon>Pseudomonadati</taxon>
        <taxon>Pseudomonadota</taxon>
        <taxon>Gammaproteobacteria</taxon>
        <taxon>Pasteurellales</taxon>
        <taxon>Pasteurellaceae</taxon>
        <taxon>Gallibacterium</taxon>
    </lineage>
</organism>
<evidence type="ECO:0000313" key="11">
    <source>
        <dbReference type="EMBL" id="KGQ33303.1"/>
    </source>
</evidence>
<feature type="transmembrane region" description="Helical" evidence="9">
    <location>
        <begin position="35"/>
        <end position="56"/>
    </location>
</feature>
<dbReference type="AlphaFoldDB" id="A0A0A2XM77"/>
<dbReference type="PANTHER" id="PTHR30413">
    <property type="entry name" value="INNER MEMBRANE TRANSPORT PERMEASE"/>
    <property type="match status" value="1"/>
</dbReference>
<evidence type="ECO:0000256" key="1">
    <source>
        <dbReference type="ARBA" id="ARBA00004429"/>
    </source>
</evidence>
<evidence type="ECO:0000259" key="10">
    <source>
        <dbReference type="PROSITE" id="PS51012"/>
    </source>
</evidence>
<dbReference type="PROSITE" id="PS51012">
    <property type="entry name" value="ABC_TM2"/>
    <property type="match status" value="1"/>
</dbReference>
<name>A0A0A2XM77_9PAST</name>
<evidence type="ECO:0000313" key="12">
    <source>
        <dbReference type="Proteomes" id="UP000030418"/>
    </source>
</evidence>
<accession>A0A0A2XM77</accession>
<evidence type="ECO:0000256" key="3">
    <source>
        <dbReference type="ARBA" id="ARBA00022448"/>
    </source>
</evidence>
<comment type="similarity">
    <text evidence="2 9">Belongs to the ABC-2 integral membrane protein family.</text>
</comment>
<dbReference type="InterPro" id="IPR047817">
    <property type="entry name" value="ABC2_TM_bact-type"/>
</dbReference>
<evidence type="ECO:0000256" key="7">
    <source>
        <dbReference type="ARBA" id="ARBA00022989"/>
    </source>
</evidence>
<feature type="domain" description="ABC transmembrane type-2" evidence="10">
    <location>
        <begin position="36"/>
        <end position="255"/>
    </location>
</feature>
<dbReference type="GO" id="GO:0140359">
    <property type="term" value="F:ABC-type transporter activity"/>
    <property type="evidence" value="ECO:0007669"/>
    <property type="project" value="InterPro"/>
</dbReference>
<proteinExistence type="inferred from homology"/>
<sequence>MIKSMLYKIKELYDFNELLKQLIIRDIKLKYRRSYLGYLWSLLNPLMLMIVLVIIFSNLFRFDIPNFPLYLISGQVLFNFMIEATNMSVYSIIGNAALLKKTYVPKYIFTLSKVGSSLVNLIFSLGALILVMIYTNATFSISLLFFPIILLQLFIFCLGLGIFLAAATVFFRDIQYLWGVFTSMWMYMTPLFYPVSIIPSEYQELYKNINPMYWYIEQFRDIVLYSKIPSFENVLIGLFFSLLVLIGSVIYFNKKQEEFILYI</sequence>
<keyword evidence="7 9" id="KW-1133">Transmembrane helix</keyword>
<keyword evidence="12" id="KW-1185">Reference proteome</keyword>